<evidence type="ECO:0000313" key="3">
    <source>
        <dbReference type="Proteomes" id="UP000324897"/>
    </source>
</evidence>
<evidence type="ECO:0000313" key="2">
    <source>
        <dbReference type="EMBL" id="TVU23183.1"/>
    </source>
</evidence>
<feature type="compositionally biased region" description="Low complexity" evidence="1">
    <location>
        <begin position="200"/>
        <end position="216"/>
    </location>
</feature>
<reference evidence="2 3" key="1">
    <citation type="journal article" date="2019" name="Sci. Rep.">
        <title>A high-quality genome of Eragrostis curvula grass provides insights into Poaceae evolution and supports new strategies to enhance forage quality.</title>
        <authorList>
            <person name="Carballo J."/>
            <person name="Santos B.A.C.M."/>
            <person name="Zappacosta D."/>
            <person name="Garbus I."/>
            <person name="Selva J.P."/>
            <person name="Gallo C.A."/>
            <person name="Diaz A."/>
            <person name="Albertini E."/>
            <person name="Caccamo M."/>
            <person name="Echenique V."/>
        </authorList>
    </citation>
    <scope>NUCLEOTIDE SEQUENCE [LARGE SCALE GENOMIC DNA]</scope>
    <source>
        <strain evidence="3">cv. Victoria</strain>
        <tissue evidence="2">Leaf</tissue>
    </source>
</reference>
<feature type="region of interest" description="Disordered" evidence="1">
    <location>
        <begin position="246"/>
        <end position="275"/>
    </location>
</feature>
<comment type="caution">
    <text evidence="2">The sequence shown here is derived from an EMBL/GenBank/DDBJ whole genome shotgun (WGS) entry which is preliminary data.</text>
</comment>
<keyword evidence="3" id="KW-1185">Reference proteome</keyword>
<organism evidence="2 3">
    <name type="scientific">Eragrostis curvula</name>
    <name type="common">weeping love grass</name>
    <dbReference type="NCBI Taxonomy" id="38414"/>
    <lineage>
        <taxon>Eukaryota</taxon>
        <taxon>Viridiplantae</taxon>
        <taxon>Streptophyta</taxon>
        <taxon>Embryophyta</taxon>
        <taxon>Tracheophyta</taxon>
        <taxon>Spermatophyta</taxon>
        <taxon>Magnoliopsida</taxon>
        <taxon>Liliopsida</taxon>
        <taxon>Poales</taxon>
        <taxon>Poaceae</taxon>
        <taxon>PACMAD clade</taxon>
        <taxon>Chloridoideae</taxon>
        <taxon>Eragrostideae</taxon>
        <taxon>Eragrostidinae</taxon>
        <taxon>Eragrostis</taxon>
    </lineage>
</organism>
<gene>
    <name evidence="2" type="ORF">EJB05_30218</name>
</gene>
<dbReference type="Gramene" id="TVU23183">
    <property type="protein sequence ID" value="TVU23183"/>
    <property type="gene ID" value="EJB05_30218"/>
</dbReference>
<dbReference type="Proteomes" id="UP000324897">
    <property type="component" value="Unassembled WGS sequence"/>
</dbReference>
<evidence type="ECO:0000256" key="1">
    <source>
        <dbReference type="SAM" id="MobiDB-lite"/>
    </source>
</evidence>
<feature type="compositionally biased region" description="Basic residues" evidence="1">
    <location>
        <begin position="261"/>
        <end position="275"/>
    </location>
</feature>
<dbReference type="AlphaFoldDB" id="A0A5J9UHG0"/>
<name>A0A5J9UHG0_9POAL</name>
<feature type="region of interest" description="Disordered" evidence="1">
    <location>
        <begin position="200"/>
        <end position="227"/>
    </location>
</feature>
<accession>A0A5J9UHG0</accession>
<protein>
    <submittedName>
        <fullName evidence="2">Uncharacterized protein</fullName>
    </submittedName>
</protein>
<sequence length="355" mass="38985">MTSLLVAKPQLQGVASVVRWSPQPTTQTREQAPSSVSPTTYSACARYNSGTGGSATCENSIDAVVEREQHLTLLIHPAPCIDGYGDWSWTPGRWRRRSDASWRQRVGAPLTCVGAVNVSLEVILDIPGQRTLDGTTDHHRCFLHHRRYPGESSCERKPNCRIYCLPVRRLRFDAAPGDGVEQGELIPACEEENATAAVSDAPCCSSSSPASQKSPPRTAATRSRSEQIWARWKARKAMPSCLMKLVKQPRSGAEDGGAENRRRRSRGRWPARRHRAEVRTARASEAREGRWRRISARTVVVSNVMAAACAGVWAPSCMGGALGDMLRCESRKGKQVNEVFEGGVTVWQAVIVVVN</sequence>
<proteinExistence type="predicted"/>
<feature type="non-terminal residue" evidence="2">
    <location>
        <position position="1"/>
    </location>
</feature>
<dbReference type="EMBL" id="RWGY01000018">
    <property type="protein sequence ID" value="TVU23183.1"/>
    <property type="molecule type" value="Genomic_DNA"/>
</dbReference>